<organism evidence="2 3">
    <name type="scientific">Linum tenue</name>
    <dbReference type="NCBI Taxonomy" id="586396"/>
    <lineage>
        <taxon>Eukaryota</taxon>
        <taxon>Viridiplantae</taxon>
        <taxon>Streptophyta</taxon>
        <taxon>Embryophyta</taxon>
        <taxon>Tracheophyta</taxon>
        <taxon>Spermatophyta</taxon>
        <taxon>Magnoliopsida</taxon>
        <taxon>eudicotyledons</taxon>
        <taxon>Gunneridae</taxon>
        <taxon>Pentapetalae</taxon>
        <taxon>rosids</taxon>
        <taxon>fabids</taxon>
        <taxon>Malpighiales</taxon>
        <taxon>Linaceae</taxon>
        <taxon>Linum</taxon>
    </lineage>
</organism>
<evidence type="ECO:0000313" key="2">
    <source>
        <dbReference type="EMBL" id="CAI0549524.1"/>
    </source>
</evidence>
<feature type="domain" description="F-box" evidence="1">
    <location>
        <begin position="7"/>
        <end position="46"/>
    </location>
</feature>
<dbReference type="InterPro" id="IPR055290">
    <property type="entry name" value="At3g26010-like"/>
</dbReference>
<accession>A0AAV0QVI9</accession>
<dbReference type="SUPFAM" id="SSF81383">
    <property type="entry name" value="F-box domain"/>
    <property type="match status" value="1"/>
</dbReference>
<protein>
    <recommendedName>
        <fullName evidence="1">F-box domain-containing protein</fullName>
    </recommendedName>
</protein>
<dbReference type="Pfam" id="PF12937">
    <property type="entry name" value="F-box-like"/>
    <property type="match status" value="1"/>
</dbReference>
<sequence>MITQLGDDLLVEILIRLPDPRPACRCKSVCKRWSSLISTPSFNRRLIHHHHRSWNQLPLPEDPNELQSTVRSFLPRVHIRDELRVLDCFKDWVLCGFWDLEDDNHESRRSYLVCNPFTKQWVALPLAPKKHVDYAQSLARLVCEPCNPRKFDLGDDEQAFVYSSEYRFRVVCIYNVGPTTMLDVFCSESWKWTREILAIRRCLRIGNKTVVSCNGELFWSYHKFEDLKEDRLHGSVAAFNPFRLDIPPTSIDVSAFDAKPWWVISGSQGALHVIAFEGRVGVIGWLSSVWRLEEDRRSWRKLCEGLVCNKKSRCGKYRVERCHLQLCLHPCKPEVLLFNWLEGGDANAILSWDLQTEEVEFFAELEGGAAVSCIMVFHPRVHCWPTSIQCFRDCTLPPKQTGNIAYWARKGRRFYRTKRLNYHSFNTKYLIS</sequence>
<dbReference type="CDD" id="cd22157">
    <property type="entry name" value="F-box_AtFBW1-like"/>
    <property type="match status" value="1"/>
</dbReference>
<dbReference type="Gene3D" id="1.20.1280.50">
    <property type="match status" value="1"/>
</dbReference>
<evidence type="ECO:0000313" key="3">
    <source>
        <dbReference type="Proteomes" id="UP001154282"/>
    </source>
</evidence>
<gene>
    <name evidence="2" type="ORF">LITE_LOCUS45181</name>
</gene>
<evidence type="ECO:0000259" key="1">
    <source>
        <dbReference type="Pfam" id="PF12937"/>
    </source>
</evidence>
<dbReference type="PANTHER" id="PTHR35546">
    <property type="entry name" value="F-BOX PROTEIN INTERACTION DOMAIN PROTEIN-RELATED"/>
    <property type="match status" value="1"/>
</dbReference>
<proteinExistence type="predicted"/>
<comment type="caution">
    <text evidence="2">The sequence shown here is derived from an EMBL/GenBank/DDBJ whole genome shotgun (WGS) entry which is preliminary data.</text>
</comment>
<keyword evidence="3" id="KW-1185">Reference proteome</keyword>
<dbReference type="PANTHER" id="PTHR35546:SF128">
    <property type="entry name" value="F-BOX ASSOCIATED DOMAIN-CONTAINING PROTEIN"/>
    <property type="match status" value="1"/>
</dbReference>
<dbReference type="EMBL" id="CAMGYJ010000010">
    <property type="protein sequence ID" value="CAI0549524.1"/>
    <property type="molecule type" value="Genomic_DNA"/>
</dbReference>
<dbReference type="AlphaFoldDB" id="A0AAV0QVI9"/>
<dbReference type="InterPro" id="IPR036047">
    <property type="entry name" value="F-box-like_dom_sf"/>
</dbReference>
<reference evidence="2" key="1">
    <citation type="submission" date="2022-08" db="EMBL/GenBank/DDBJ databases">
        <authorList>
            <person name="Gutierrez-Valencia J."/>
        </authorList>
    </citation>
    <scope>NUCLEOTIDE SEQUENCE</scope>
</reference>
<name>A0AAV0QVI9_9ROSI</name>
<dbReference type="InterPro" id="IPR001810">
    <property type="entry name" value="F-box_dom"/>
</dbReference>
<dbReference type="Proteomes" id="UP001154282">
    <property type="component" value="Unassembled WGS sequence"/>
</dbReference>